<evidence type="ECO:0000313" key="3">
    <source>
        <dbReference type="Proteomes" id="UP000586722"/>
    </source>
</evidence>
<evidence type="ECO:0000259" key="1">
    <source>
        <dbReference type="Pfam" id="PF14588"/>
    </source>
</evidence>
<dbReference type="CDD" id="cd02199">
    <property type="entry name" value="YjgF_YER057c_UK114_like_1"/>
    <property type="match status" value="1"/>
</dbReference>
<keyword evidence="3" id="KW-1185">Reference proteome</keyword>
<dbReference type="PANTHER" id="PTHR43760">
    <property type="entry name" value="ENDORIBONUCLEASE-RELATED"/>
    <property type="match status" value="1"/>
</dbReference>
<dbReference type="EMBL" id="JAABLQ010000001">
    <property type="protein sequence ID" value="NBN77398.1"/>
    <property type="molecule type" value="Genomic_DNA"/>
</dbReference>
<reference evidence="3" key="1">
    <citation type="submission" date="2020-01" db="EMBL/GenBank/DDBJ databases">
        <authorList>
            <person name="Fang Y."/>
            <person name="Sun R."/>
            <person name="Nie L."/>
            <person name="He J."/>
            <person name="Hao L."/>
            <person name="Wang L."/>
            <person name="Su S."/>
            <person name="Lv E."/>
            <person name="Zhang Z."/>
            <person name="Xie R."/>
            <person name="Liu H."/>
        </authorList>
    </citation>
    <scope>NUCLEOTIDE SEQUENCE [LARGE SCALE GENOMIC DNA]</scope>
    <source>
        <strain evidence="3">XCT-53</strain>
    </source>
</reference>
<protein>
    <submittedName>
        <fullName evidence="2">RidA family protein</fullName>
    </submittedName>
</protein>
<evidence type="ECO:0000313" key="2">
    <source>
        <dbReference type="EMBL" id="NBN77398.1"/>
    </source>
</evidence>
<dbReference type="Pfam" id="PF14588">
    <property type="entry name" value="YjgF_endoribonc"/>
    <property type="match status" value="1"/>
</dbReference>
<comment type="caution">
    <text evidence="2">The sequence shown here is derived from an EMBL/GenBank/DDBJ whole genome shotgun (WGS) entry which is preliminary data.</text>
</comment>
<dbReference type="InterPro" id="IPR013813">
    <property type="entry name" value="Endoribo_LPSP/chorism_mut-like"/>
</dbReference>
<dbReference type="InterPro" id="IPR035959">
    <property type="entry name" value="RutC-like_sf"/>
</dbReference>
<dbReference type="AlphaFoldDB" id="A0A7X5F0D2"/>
<gene>
    <name evidence="2" type="ORF">GWI72_03860</name>
</gene>
<dbReference type="RefSeq" id="WP_161707889.1">
    <property type="nucleotide sequence ID" value="NZ_JAABLQ010000001.1"/>
</dbReference>
<proteinExistence type="predicted"/>
<feature type="domain" description="Endoribonuclease L-PSP/chorismate mutase-like" evidence="1">
    <location>
        <begin position="6"/>
        <end position="140"/>
    </location>
</feature>
<accession>A0A7X5F0D2</accession>
<dbReference type="SUPFAM" id="SSF55298">
    <property type="entry name" value="YjgF-like"/>
    <property type="match status" value="1"/>
</dbReference>
<sequence length="154" mass="16089">MSDTIEARLASLGVTLPTPAAPQANYVPVVRTGNLLFVSGQIPIGPNGIEFVGKVGQEFGIEEGRACARLCGINIIAQTKAAIGDLEKVVRIVKLVGMVNSTPDFTDQPKVINGCSDFLVDVFGDKGRHARSAVSVASLPFGVAVEIEAVIEVA</sequence>
<dbReference type="Gene3D" id="3.30.1330.40">
    <property type="entry name" value="RutC-like"/>
    <property type="match status" value="1"/>
</dbReference>
<name>A0A7X5F0D2_9HYPH</name>
<organism evidence="2 3">
    <name type="scientific">Pannonibacter tanglangensis</name>
    <dbReference type="NCBI Taxonomy" id="2750084"/>
    <lineage>
        <taxon>Bacteria</taxon>
        <taxon>Pseudomonadati</taxon>
        <taxon>Pseudomonadota</taxon>
        <taxon>Alphaproteobacteria</taxon>
        <taxon>Hyphomicrobiales</taxon>
        <taxon>Stappiaceae</taxon>
        <taxon>Pannonibacter</taxon>
    </lineage>
</organism>
<dbReference type="Proteomes" id="UP000586722">
    <property type="component" value="Unassembled WGS sequence"/>
</dbReference>
<dbReference type="PANTHER" id="PTHR43760:SF1">
    <property type="entry name" value="ENDORIBONUCLEASE L-PSP_CHORISMATE MUTASE-LIKE DOMAIN-CONTAINING PROTEIN"/>
    <property type="match status" value="1"/>
</dbReference>